<evidence type="ECO:0000256" key="1">
    <source>
        <dbReference type="SAM" id="Phobius"/>
    </source>
</evidence>
<proteinExistence type="predicted"/>
<reference evidence="2 4" key="1">
    <citation type="submission" date="2020-07" db="EMBL/GenBank/DDBJ databases">
        <authorList>
            <person name="Criscuolo A."/>
        </authorList>
    </citation>
    <scope>NUCLEOTIDE SEQUENCE [LARGE SCALE GENOMIC DNA]</scope>
    <source>
        <strain evidence="2">CIP111751</strain>
    </source>
</reference>
<protein>
    <submittedName>
        <fullName evidence="2">Uncharacterized protein</fullName>
    </submittedName>
</protein>
<evidence type="ECO:0000313" key="3">
    <source>
        <dbReference type="EMBL" id="MBB6422226.1"/>
    </source>
</evidence>
<dbReference type="Proteomes" id="UP000545588">
    <property type="component" value="Unassembled WGS sequence"/>
</dbReference>
<organism evidence="2 4">
    <name type="scientific">Jeotgalicoccus coquinae</name>
    <dbReference type="NCBI Taxonomy" id="709509"/>
    <lineage>
        <taxon>Bacteria</taxon>
        <taxon>Bacillati</taxon>
        <taxon>Bacillota</taxon>
        <taxon>Bacilli</taxon>
        <taxon>Bacillales</taxon>
        <taxon>Staphylococcaceae</taxon>
        <taxon>Jeotgalicoccus</taxon>
    </lineage>
</organism>
<gene>
    <name evidence="3" type="ORF">HNR41_000152</name>
    <name evidence="2" type="ORF">JEOCOQ751_01433</name>
</gene>
<dbReference type="RefSeq" id="WP_184280778.1">
    <property type="nucleotide sequence ID" value="NZ_BMCO01000001.1"/>
</dbReference>
<evidence type="ECO:0000313" key="2">
    <source>
        <dbReference type="EMBL" id="CAD2079228.1"/>
    </source>
</evidence>
<reference evidence="3 5" key="2">
    <citation type="submission" date="2020-08" db="EMBL/GenBank/DDBJ databases">
        <title>Genomic Encyclopedia of Type Strains, Phase IV (KMG-IV): sequencing the most valuable type-strain genomes for metagenomic binning, comparative biology and taxonomic classification.</title>
        <authorList>
            <person name="Goeker M."/>
        </authorList>
    </citation>
    <scope>NUCLEOTIDE SEQUENCE [LARGE SCALE GENOMIC DNA]</scope>
    <source>
        <strain evidence="3 5">DSM 22419</strain>
    </source>
</reference>
<dbReference type="AlphaFoldDB" id="A0A6V7RLV8"/>
<sequence length="138" mass="16016">MEITVKRRTWFLGWLMPISIKFNRKTIGSVGGFHTKTMEIPEESGTLTYNQPLDKTDRIGVKDGDVVLIKETMLSKIVNIFVLIATIFTISYNVNTLRTGYFYQSEMLGTIGMFYLIIFVTFIVFSFFFNSYKFVKED</sequence>
<keyword evidence="5" id="KW-1185">Reference proteome</keyword>
<evidence type="ECO:0000313" key="5">
    <source>
        <dbReference type="Proteomes" id="UP000545588"/>
    </source>
</evidence>
<dbReference type="Proteomes" id="UP000534001">
    <property type="component" value="Unassembled WGS sequence"/>
</dbReference>
<feature type="transmembrane region" description="Helical" evidence="1">
    <location>
        <begin position="77"/>
        <end position="95"/>
    </location>
</feature>
<dbReference type="EMBL" id="JACHFF010000001">
    <property type="protein sequence ID" value="MBB6422226.1"/>
    <property type="molecule type" value="Genomic_DNA"/>
</dbReference>
<name>A0A6V7RLV8_9STAP</name>
<keyword evidence="1" id="KW-0812">Transmembrane</keyword>
<dbReference type="EMBL" id="CAJEWA010000006">
    <property type="protein sequence ID" value="CAD2079228.1"/>
    <property type="molecule type" value="Genomic_DNA"/>
</dbReference>
<evidence type="ECO:0000313" key="4">
    <source>
        <dbReference type="Proteomes" id="UP000534001"/>
    </source>
</evidence>
<accession>A0A6V7RLV8</accession>
<keyword evidence="1" id="KW-0472">Membrane</keyword>
<keyword evidence="1" id="KW-1133">Transmembrane helix</keyword>
<comment type="caution">
    <text evidence="2">The sequence shown here is derived from an EMBL/GenBank/DDBJ whole genome shotgun (WGS) entry which is preliminary data.</text>
</comment>
<feature type="transmembrane region" description="Helical" evidence="1">
    <location>
        <begin position="107"/>
        <end position="129"/>
    </location>
</feature>